<protein>
    <recommendedName>
        <fullName evidence="4 10">4-alpha-glucanotransferase</fullName>
        <ecNumber evidence="3 10">2.4.1.25</ecNumber>
    </recommendedName>
    <alternativeName>
        <fullName evidence="8 10">Amylomaltase</fullName>
    </alternativeName>
    <alternativeName>
        <fullName evidence="9 10">Disproportionating enzyme</fullName>
    </alternativeName>
</protein>
<dbReference type="EC" id="2.4.1.25" evidence="3 10"/>
<evidence type="ECO:0000256" key="9">
    <source>
        <dbReference type="ARBA" id="ARBA00031501"/>
    </source>
</evidence>
<evidence type="ECO:0000313" key="12">
    <source>
        <dbReference type="Proteomes" id="UP000636960"/>
    </source>
</evidence>
<accession>A0A919MZN8</accession>
<dbReference type="PANTHER" id="PTHR32438:SF5">
    <property type="entry name" value="4-ALPHA-GLUCANOTRANSFERASE DPE1, CHLOROPLASTIC_AMYLOPLASTIC"/>
    <property type="match status" value="1"/>
</dbReference>
<evidence type="ECO:0000256" key="6">
    <source>
        <dbReference type="ARBA" id="ARBA00022679"/>
    </source>
</evidence>
<evidence type="ECO:0000256" key="5">
    <source>
        <dbReference type="ARBA" id="ARBA00022676"/>
    </source>
</evidence>
<keyword evidence="7 10" id="KW-0119">Carbohydrate metabolism</keyword>
<dbReference type="Gene3D" id="3.20.20.80">
    <property type="entry name" value="Glycosidases"/>
    <property type="match status" value="1"/>
</dbReference>
<sequence length="721" mass="79104">MLAAQACTGTTSASVAPVTAAAARDHHFTTTDMCPILTEVRKYGLRKPFSPRWLSIGQGMSKWDVVEGVRMDADLVTLAEAHGVATWYEDWHRKRKDVEAASVIAVLGLLGVDASTPRAIRSALAAVRERDRPGRLPGTVVVREGSARELPGPATVLLEDGTTRDAPAGLPDDLPVGWHRLRHGDQDVALIVVPTELPAPPDAWGWMIQLYALHSAKSWGMGDLGDLREFLVTSGEPGLILLNPLQAITPTLPVPPSPYAPSSRRFANPLYLRVADTAEYRRADPALRAHVDALKPHVEGLIDYSRVWQAKRAALELLWPLAGEIDLDADPGLTDFARFCALAERHGPDWQQWPAEYRRPDAPAVRAFHSDRVAFHIWLQHLLDQQLAAANETARQHGMPVGIVHDLPVSADPHGADGWLLQDVLAAGARAGAPPDAFNQLGQDWGSAVWRPDQLIETGYAAYRDMLQRIFRYAGGLRVDHVAGLWRMWWVPPGMAASEGTYVHYDPEAMLGILALEASRAGAVVIGEDLGTVLPEVTEGLERTNMLSSAVLYFVKDYDDPERPYLPAAEYPRNALATVSTHDLPTAAGFLAAEQVKVRAKLGQLAGTEEDEHRTAARDRAQLEEMLQAEGLIEDGASDDEIVLAMHEFLARTPCRFVTASLYDVLGEIDQPNLPGTVDEYPNWRMPLRLSLEQIAEDPRIHRVAAILAGRRADATEGRDR</sequence>
<evidence type="ECO:0000256" key="3">
    <source>
        <dbReference type="ARBA" id="ARBA00012560"/>
    </source>
</evidence>
<dbReference type="SUPFAM" id="SSF51445">
    <property type="entry name" value="(Trans)glycosidases"/>
    <property type="match status" value="1"/>
</dbReference>
<comment type="caution">
    <text evidence="11">The sequence shown here is derived from an EMBL/GenBank/DDBJ whole genome shotgun (WGS) entry which is preliminary data.</text>
</comment>
<evidence type="ECO:0000256" key="8">
    <source>
        <dbReference type="ARBA" id="ARBA00031423"/>
    </source>
</evidence>
<evidence type="ECO:0000256" key="1">
    <source>
        <dbReference type="ARBA" id="ARBA00000439"/>
    </source>
</evidence>
<dbReference type="Pfam" id="PF02446">
    <property type="entry name" value="Glyco_hydro_77"/>
    <property type="match status" value="1"/>
</dbReference>
<organism evidence="11 12">
    <name type="scientific">Paractinoplanes rishiriensis</name>
    <dbReference type="NCBI Taxonomy" id="1050105"/>
    <lineage>
        <taxon>Bacteria</taxon>
        <taxon>Bacillati</taxon>
        <taxon>Actinomycetota</taxon>
        <taxon>Actinomycetes</taxon>
        <taxon>Micromonosporales</taxon>
        <taxon>Micromonosporaceae</taxon>
        <taxon>Paractinoplanes</taxon>
    </lineage>
</organism>
<evidence type="ECO:0000313" key="11">
    <source>
        <dbReference type="EMBL" id="GIE94042.1"/>
    </source>
</evidence>
<evidence type="ECO:0000256" key="7">
    <source>
        <dbReference type="ARBA" id="ARBA00023277"/>
    </source>
</evidence>
<dbReference type="GO" id="GO:0005975">
    <property type="term" value="P:carbohydrate metabolic process"/>
    <property type="evidence" value="ECO:0007669"/>
    <property type="project" value="InterPro"/>
</dbReference>
<gene>
    <name evidence="11" type="primary">malQ</name>
    <name evidence="11" type="ORF">Ari01nite_15070</name>
</gene>
<evidence type="ECO:0000256" key="10">
    <source>
        <dbReference type="RuleBase" id="RU361207"/>
    </source>
</evidence>
<evidence type="ECO:0000256" key="2">
    <source>
        <dbReference type="ARBA" id="ARBA00005684"/>
    </source>
</evidence>
<dbReference type="EMBL" id="BOMV01000008">
    <property type="protein sequence ID" value="GIE94042.1"/>
    <property type="molecule type" value="Genomic_DNA"/>
</dbReference>
<dbReference type="AlphaFoldDB" id="A0A919MZN8"/>
<dbReference type="Proteomes" id="UP000636960">
    <property type="component" value="Unassembled WGS sequence"/>
</dbReference>
<keyword evidence="12" id="KW-1185">Reference proteome</keyword>
<dbReference type="PANTHER" id="PTHR32438">
    <property type="entry name" value="4-ALPHA-GLUCANOTRANSFERASE DPE1, CHLOROPLASTIC/AMYLOPLASTIC"/>
    <property type="match status" value="1"/>
</dbReference>
<keyword evidence="6 10" id="KW-0808">Transferase</keyword>
<comment type="similarity">
    <text evidence="2 10">Belongs to the disproportionating enzyme family.</text>
</comment>
<comment type="catalytic activity">
    <reaction evidence="1 10">
        <text>Transfers a segment of a (1-&gt;4)-alpha-D-glucan to a new position in an acceptor, which may be glucose or a (1-&gt;4)-alpha-D-glucan.</text>
        <dbReference type="EC" id="2.4.1.25"/>
    </reaction>
</comment>
<dbReference type="NCBIfam" id="TIGR00217">
    <property type="entry name" value="malQ"/>
    <property type="match status" value="1"/>
</dbReference>
<dbReference type="GO" id="GO:0004134">
    <property type="term" value="F:4-alpha-glucanotransferase activity"/>
    <property type="evidence" value="ECO:0007669"/>
    <property type="project" value="UniProtKB-EC"/>
</dbReference>
<proteinExistence type="inferred from homology"/>
<name>A0A919MZN8_9ACTN</name>
<dbReference type="InterPro" id="IPR017853">
    <property type="entry name" value="GH"/>
</dbReference>
<evidence type="ECO:0000256" key="4">
    <source>
        <dbReference type="ARBA" id="ARBA00020295"/>
    </source>
</evidence>
<dbReference type="InterPro" id="IPR003385">
    <property type="entry name" value="Glyco_hydro_77"/>
</dbReference>
<reference evidence="11" key="1">
    <citation type="submission" date="2021-01" db="EMBL/GenBank/DDBJ databases">
        <title>Whole genome shotgun sequence of Actinoplanes rishiriensis NBRC 108556.</title>
        <authorList>
            <person name="Komaki H."/>
            <person name="Tamura T."/>
        </authorList>
    </citation>
    <scope>NUCLEOTIDE SEQUENCE</scope>
    <source>
        <strain evidence="11">NBRC 108556</strain>
    </source>
</reference>
<keyword evidence="5 10" id="KW-0328">Glycosyltransferase</keyword>